<keyword evidence="3" id="KW-1185">Reference proteome</keyword>
<evidence type="ECO:0000256" key="1">
    <source>
        <dbReference type="SAM" id="MobiDB-lite"/>
    </source>
</evidence>
<dbReference type="AlphaFoldDB" id="A0A803PIJ8"/>
<organism evidence="2 3">
    <name type="scientific">Cannabis sativa</name>
    <name type="common">Hemp</name>
    <name type="synonym">Marijuana</name>
    <dbReference type="NCBI Taxonomy" id="3483"/>
    <lineage>
        <taxon>Eukaryota</taxon>
        <taxon>Viridiplantae</taxon>
        <taxon>Streptophyta</taxon>
        <taxon>Embryophyta</taxon>
        <taxon>Tracheophyta</taxon>
        <taxon>Spermatophyta</taxon>
        <taxon>Magnoliopsida</taxon>
        <taxon>eudicotyledons</taxon>
        <taxon>Gunneridae</taxon>
        <taxon>Pentapetalae</taxon>
        <taxon>rosids</taxon>
        <taxon>fabids</taxon>
        <taxon>Rosales</taxon>
        <taxon>Cannabaceae</taxon>
        <taxon>Cannabis</taxon>
    </lineage>
</organism>
<accession>A0A803PIJ8</accession>
<proteinExistence type="predicted"/>
<name>A0A803PIJ8_CANSA</name>
<evidence type="ECO:0000313" key="3">
    <source>
        <dbReference type="Proteomes" id="UP000596661"/>
    </source>
</evidence>
<dbReference type="EMBL" id="UZAU01000366">
    <property type="status" value="NOT_ANNOTATED_CDS"/>
    <property type="molecule type" value="Genomic_DNA"/>
</dbReference>
<feature type="region of interest" description="Disordered" evidence="1">
    <location>
        <begin position="1"/>
        <end position="50"/>
    </location>
</feature>
<sequence length="203" mass="22335">MADQEGLAGPPLAGQGIPCAGQPQAKGVSGSTCLPQDPMMADPNPNPDEQPFLPKADLPTTPQMEDLINSEQPLWSRIKISPQYYAGEIGLGIGKPAISEPHEAILWAHQAELERRNRKANNQIRWFNERIVERRHDLIIDPLQGRLINSLGRTYRQVDGVQTVQPSPSSTRTDLHLPEDGQIMPNRSYSRSSHSLAPVDIGG</sequence>
<dbReference type="Gramene" id="evm.model.04.734">
    <property type="protein sequence ID" value="cds.evm.model.04.734"/>
    <property type="gene ID" value="evm.TU.04.734"/>
</dbReference>
<dbReference type="EnsemblPlants" id="evm.model.04.734">
    <property type="protein sequence ID" value="cds.evm.model.04.734"/>
    <property type="gene ID" value="evm.TU.04.734"/>
</dbReference>
<evidence type="ECO:0000313" key="2">
    <source>
        <dbReference type="EnsemblPlants" id="cds.evm.model.04.734"/>
    </source>
</evidence>
<dbReference type="Proteomes" id="UP000596661">
    <property type="component" value="Chromosome 4"/>
</dbReference>
<reference evidence="2" key="1">
    <citation type="submission" date="2018-11" db="EMBL/GenBank/DDBJ databases">
        <authorList>
            <person name="Grassa J C."/>
        </authorList>
    </citation>
    <scope>NUCLEOTIDE SEQUENCE [LARGE SCALE GENOMIC DNA]</scope>
</reference>
<reference evidence="2" key="2">
    <citation type="submission" date="2021-03" db="UniProtKB">
        <authorList>
            <consortium name="EnsemblPlants"/>
        </authorList>
    </citation>
    <scope>IDENTIFICATION</scope>
</reference>
<protein>
    <submittedName>
        <fullName evidence="2">Uncharacterized protein</fullName>
    </submittedName>
</protein>
<feature type="compositionally biased region" description="Polar residues" evidence="1">
    <location>
        <begin position="185"/>
        <end position="195"/>
    </location>
</feature>
<feature type="region of interest" description="Disordered" evidence="1">
    <location>
        <begin position="161"/>
        <end position="203"/>
    </location>
</feature>
<feature type="compositionally biased region" description="Polar residues" evidence="1">
    <location>
        <begin position="161"/>
        <end position="172"/>
    </location>
</feature>